<dbReference type="Proteomes" id="UP000321562">
    <property type="component" value="Unassembled WGS sequence"/>
</dbReference>
<evidence type="ECO:0000313" key="2">
    <source>
        <dbReference type="EMBL" id="TXB68678.1"/>
    </source>
</evidence>
<gene>
    <name evidence="2" type="ORF">FQV27_11890</name>
</gene>
<sequence length="99" mass="11205">MTDPADDESLEDIKAEGRASLDLLRDRPGQIIGPWVIRVIIVAAVIWLATWFFALPPRLWWLLPLYAVVSLAMSFGLAALKNRQVDRIARIYDEDDARG</sequence>
<organism evidence="2 3">
    <name type="scientific">Paracoccus aurantiacus</name>
    <dbReference type="NCBI Taxonomy" id="2599412"/>
    <lineage>
        <taxon>Bacteria</taxon>
        <taxon>Pseudomonadati</taxon>
        <taxon>Pseudomonadota</taxon>
        <taxon>Alphaproteobacteria</taxon>
        <taxon>Rhodobacterales</taxon>
        <taxon>Paracoccaceae</taxon>
        <taxon>Paracoccus</taxon>
    </lineage>
</organism>
<evidence type="ECO:0000256" key="1">
    <source>
        <dbReference type="SAM" id="Phobius"/>
    </source>
</evidence>
<dbReference type="EMBL" id="VOPL01000004">
    <property type="protein sequence ID" value="TXB68678.1"/>
    <property type="molecule type" value="Genomic_DNA"/>
</dbReference>
<accession>A0A5C6S2I9</accession>
<comment type="caution">
    <text evidence="2">The sequence shown here is derived from an EMBL/GenBank/DDBJ whole genome shotgun (WGS) entry which is preliminary data.</text>
</comment>
<proteinExistence type="predicted"/>
<keyword evidence="1" id="KW-1133">Transmembrane helix</keyword>
<dbReference type="RefSeq" id="WP_147098724.1">
    <property type="nucleotide sequence ID" value="NZ_JBHUFH010000012.1"/>
</dbReference>
<feature type="transmembrane region" description="Helical" evidence="1">
    <location>
        <begin position="35"/>
        <end position="54"/>
    </location>
</feature>
<keyword evidence="1" id="KW-0472">Membrane</keyword>
<keyword evidence="3" id="KW-1185">Reference proteome</keyword>
<protein>
    <recommendedName>
        <fullName evidence="4">DUF4175 domain-containing protein</fullName>
    </recommendedName>
</protein>
<evidence type="ECO:0000313" key="3">
    <source>
        <dbReference type="Proteomes" id="UP000321562"/>
    </source>
</evidence>
<reference evidence="2 3" key="1">
    <citation type="submission" date="2019-08" db="EMBL/GenBank/DDBJ databases">
        <authorList>
            <person name="Ye J."/>
        </authorList>
    </citation>
    <scope>NUCLEOTIDE SEQUENCE [LARGE SCALE GENOMIC DNA]</scope>
    <source>
        <strain evidence="2 3">TK008</strain>
    </source>
</reference>
<dbReference type="AlphaFoldDB" id="A0A5C6S2I9"/>
<feature type="transmembrane region" description="Helical" evidence="1">
    <location>
        <begin position="60"/>
        <end position="80"/>
    </location>
</feature>
<evidence type="ECO:0008006" key="4">
    <source>
        <dbReference type="Google" id="ProtNLM"/>
    </source>
</evidence>
<keyword evidence="1" id="KW-0812">Transmembrane</keyword>
<name>A0A5C6S2I9_9RHOB</name>